<proteinExistence type="predicted"/>
<evidence type="ECO:0000313" key="3">
    <source>
        <dbReference type="Proteomes" id="UP001152803"/>
    </source>
</evidence>
<feature type="transmembrane region" description="Helical" evidence="1">
    <location>
        <begin position="75"/>
        <end position="95"/>
    </location>
</feature>
<keyword evidence="3" id="KW-1185">Reference proteome</keyword>
<reference evidence="2" key="1">
    <citation type="journal article" date="2023" name="Science">
        <title>Genome structures resolve the early diversification of teleost fishes.</title>
        <authorList>
            <person name="Parey E."/>
            <person name="Louis A."/>
            <person name="Montfort J."/>
            <person name="Bouchez O."/>
            <person name="Roques C."/>
            <person name="Iampietro C."/>
            <person name="Lluch J."/>
            <person name="Castinel A."/>
            <person name="Donnadieu C."/>
            <person name="Desvignes T."/>
            <person name="Floi Bucao C."/>
            <person name="Jouanno E."/>
            <person name="Wen M."/>
            <person name="Mejri S."/>
            <person name="Dirks R."/>
            <person name="Jansen H."/>
            <person name="Henkel C."/>
            <person name="Chen W.J."/>
            <person name="Zahm M."/>
            <person name="Cabau C."/>
            <person name="Klopp C."/>
            <person name="Thompson A.W."/>
            <person name="Robinson-Rechavi M."/>
            <person name="Braasch I."/>
            <person name="Lecointre G."/>
            <person name="Bobe J."/>
            <person name="Postlethwait J.H."/>
            <person name="Berthelot C."/>
            <person name="Roest Crollius H."/>
            <person name="Guiguen Y."/>
        </authorList>
    </citation>
    <scope>NUCLEOTIDE SEQUENCE</scope>
    <source>
        <strain evidence="2">Concon-B</strain>
    </source>
</reference>
<evidence type="ECO:0000256" key="1">
    <source>
        <dbReference type="SAM" id="Phobius"/>
    </source>
</evidence>
<protein>
    <submittedName>
        <fullName evidence="2">Uncharacterized protein</fullName>
    </submittedName>
</protein>
<keyword evidence="1" id="KW-0812">Transmembrane</keyword>
<dbReference type="Proteomes" id="UP001152803">
    <property type="component" value="Unassembled WGS sequence"/>
</dbReference>
<name>A0A9Q1CT73_CONCO</name>
<evidence type="ECO:0000313" key="2">
    <source>
        <dbReference type="EMBL" id="KAJ8247224.1"/>
    </source>
</evidence>
<comment type="caution">
    <text evidence="2">The sequence shown here is derived from an EMBL/GenBank/DDBJ whole genome shotgun (WGS) entry which is preliminary data.</text>
</comment>
<organism evidence="2 3">
    <name type="scientific">Conger conger</name>
    <name type="common">Conger eel</name>
    <name type="synonym">Muraena conger</name>
    <dbReference type="NCBI Taxonomy" id="82655"/>
    <lineage>
        <taxon>Eukaryota</taxon>
        <taxon>Metazoa</taxon>
        <taxon>Chordata</taxon>
        <taxon>Craniata</taxon>
        <taxon>Vertebrata</taxon>
        <taxon>Euteleostomi</taxon>
        <taxon>Actinopterygii</taxon>
        <taxon>Neopterygii</taxon>
        <taxon>Teleostei</taxon>
        <taxon>Anguilliformes</taxon>
        <taxon>Congridae</taxon>
        <taxon>Conger</taxon>
    </lineage>
</organism>
<gene>
    <name evidence="2" type="ORF">COCON_G00234510</name>
</gene>
<dbReference type="AlphaFoldDB" id="A0A9Q1CT73"/>
<sequence>MFIYVCVFCNWTREDITLNYSSEFSLNREVDMMLFCKCECFHRNGFNPMVKSTHSTFHNVCHCGEQRGLYITYRLSHICVYIYIYIYIFINIYIYI</sequence>
<dbReference type="EMBL" id="JAFJMO010000516">
    <property type="protein sequence ID" value="KAJ8247224.1"/>
    <property type="molecule type" value="Genomic_DNA"/>
</dbReference>
<accession>A0A9Q1CT73</accession>
<keyword evidence="1" id="KW-0472">Membrane</keyword>
<keyword evidence="1" id="KW-1133">Transmembrane helix</keyword>